<protein>
    <submittedName>
        <fullName evidence="3">Aldo/keto reductase</fullName>
    </submittedName>
</protein>
<name>A0A139ABQ1_GONPJ</name>
<feature type="region of interest" description="Disordered" evidence="1">
    <location>
        <begin position="35"/>
        <end position="62"/>
    </location>
</feature>
<dbReference type="GO" id="GO:0005829">
    <property type="term" value="C:cytosol"/>
    <property type="evidence" value="ECO:0007669"/>
    <property type="project" value="TreeGrafter"/>
</dbReference>
<feature type="domain" description="NADP-dependent oxidoreductase" evidence="2">
    <location>
        <begin position="88"/>
        <end position="254"/>
    </location>
</feature>
<dbReference type="InterPro" id="IPR020471">
    <property type="entry name" value="AKR"/>
</dbReference>
<keyword evidence="4" id="KW-1185">Reference proteome</keyword>
<gene>
    <name evidence="3" type="ORF">M427DRAFT_358170</name>
</gene>
<dbReference type="PANTHER" id="PTHR42686">
    <property type="entry name" value="GH17980P-RELATED"/>
    <property type="match status" value="1"/>
</dbReference>
<dbReference type="Pfam" id="PF00248">
    <property type="entry name" value="Aldo_ket_red"/>
    <property type="match status" value="1"/>
</dbReference>
<dbReference type="InterPro" id="IPR036812">
    <property type="entry name" value="NAD(P)_OxRdtase_dom_sf"/>
</dbReference>
<accession>A0A139ABQ1</accession>
<evidence type="ECO:0000313" key="3">
    <source>
        <dbReference type="EMBL" id="KXS13843.1"/>
    </source>
</evidence>
<dbReference type="EMBL" id="KQ965773">
    <property type="protein sequence ID" value="KXS13843.1"/>
    <property type="molecule type" value="Genomic_DNA"/>
</dbReference>
<dbReference type="InterPro" id="IPR023210">
    <property type="entry name" value="NADP_OxRdtase_dom"/>
</dbReference>
<dbReference type="PANTHER" id="PTHR42686:SF1">
    <property type="entry name" value="GH17980P-RELATED"/>
    <property type="match status" value="1"/>
</dbReference>
<proteinExistence type="predicted"/>
<dbReference type="AlphaFoldDB" id="A0A139ABQ1"/>
<dbReference type="SUPFAM" id="SSF51430">
    <property type="entry name" value="NAD(P)-linked oxidoreductase"/>
    <property type="match status" value="1"/>
</dbReference>
<organism evidence="3 4">
    <name type="scientific">Gonapodya prolifera (strain JEL478)</name>
    <name type="common">Monoblepharis prolifera</name>
    <dbReference type="NCBI Taxonomy" id="1344416"/>
    <lineage>
        <taxon>Eukaryota</taxon>
        <taxon>Fungi</taxon>
        <taxon>Fungi incertae sedis</taxon>
        <taxon>Chytridiomycota</taxon>
        <taxon>Chytridiomycota incertae sedis</taxon>
        <taxon>Monoblepharidomycetes</taxon>
        <taxon>Monoblepharidales</taxon>
        <taxon>Gonapodyaceae</taxon>
        <taxon>Gonapodya</taxon>
    </lineage>
</organism>
<dbReference type="Proteomes" id="UP000070544">
    <property type="component" value="Unassembled WGS sequence"/>
</dbReference>
<evidence type="ECO:0000256" key="1">
    <source>
        <dbReference type="SAM" id="MobiDB-lite"/>
    </source>
</evidence>
<evidence type="ECO:0000259" key="2">
    <source>
        <dbReference type="Pfam" id="PF00248"/>
    </source>
</evidence>
<reference evidence="3 4" key="1">
    <citation type="journal article" date="2015" name="Genome Biol. Evol.">
        <title>Phylogenomic analyses indicate that early fungi evolved digesting cell walls of algal ancestors of land plants.</title>
        <authorList>
            <person name="Chang Y."/>
            <person name="Wang S."/>
            <person name="Sekimoto S."/>
            <person name="Aerts A.L."/>
            <person name="Choi C."/>
            <person name="Clum A."/>
            <person name="LaButti K.M."/>
            <person name="Lindquist E.A."/>
            <person name="Yee Ngan C."/>
            <person name="Ohm R.A."/>
            <person name="Salamov A.A."/>
            <person name="Grigoriev I.V."/>
            <person name="Spatafora J.W."/>
            <person name="Berbee M.L."/>
        </authorList>
    </citation>
    <scope>NUCLEOTIDE SEQUENCE [LARGE SCALE GENOMIC DNA]</scope>
    <source>
        <strain evidence="3 4">JEL478</strain>
    </source>
</reference>
<dbReference type="GO" id="GO:0016491">
    <property type="term" value="F:oxidoreductase activity"/>
    <property type="evidence" value="ECO:0007669"/>
    <property type="project" value="InterPro"/>
</dbReference>
<dbReference type="Gene3D" id="3.20.20.100">
    <property type="entry name" value="NADP-dependent oxidoreductase domain"/>
    <property type="match status" value="1"/>
</dbReference>
<dbReference type="OrthoDB" id="48988at2759"/>
<sequence>MVHHSAFARSHAMPASRHNLAFVFRRHISLSFTNSLTSGNRRNRGPDRDVSTIKGRATAEGTRSYREKHRDLAGGWIPKKDWHVSRFGFGCHRISVSSSNPDKSENEAALRVALRGGVNIIDTGSWFENGNSERLVGDILKELTGSGELERQEVVVISKSGPIPPSLLSSLPSGIPYVEIPNSQVHWSAHPQFLEHYITYSLSRMGLDHIDIWGIDGFDRALASPQMSPTQLSDLLRSAFQHLDKEVERGRIGGYLWSSNSLSAPGGAAGFGWGLDKIVSLVERPENLLAIEYPFNLFESDVARAIQPQL</sequence>
<evidence type="ECO:0000313" key="4">
    <source>
        <dbReference type="Proteomes" id="UP000070544"/>
    </source>
</evidence>